<evidence type="ECO:0000256" key="2">
    <source>
        <dbReference type="ARBA" id="ARBA00022737"/>
    </source>
</evidence>
<keyword evidence="7" id="KW-1185">Reference proteome</keyword>
<dbReference type="InterPro" id="IPR045151">
    <property type="entry name" value="DCAF8"/>
</dbReference>
<gene>
    <name evidence="6" type="primary">Aste57867_24505</name>
    <name evidence="5" type="ORF">As57867_024428</name>
    <name evidence="6" type="ORF">ASTE57867_24505</name>
</gene>
<reference evidence="6 7" key="1">
    <citation type="submission" date="2019-03" db="EMBL/GenBank/DDBJ databases">
        <authorList>
            <person name="Gaulin E."/>
            <person name="Dumas B."/>
        </authorList>
    </citation>
    <scope>NUCLEOTIDE SEQUENCE [LARGE SCALE GENOMIC DNA]</scope>
    <source>
        <strain evidence="6">CBS 568.67</strain>
    </source>
</reference>
<reference evidence="5" key="2">
    <citation type="submission" date="2019-06" db="EMBL/GenBank/DDBJ databases">
        <title>Genomics analysis of Aphanomyces spp. identifies a new class of oomycete effector associated with host adaptation.</title>
        <authorList>
            <person name="Gaulin E."/>
        </authorList>
    </citation>
    <scope>NUCLEOTIDE SEQUENCE</scope>
    <source>
        <strain evidence="5">CBS 578.67</strain>
    </source>
</reference>
<dbReference type="GO" id="GO:0005737">
    <property type="term" value="C:cytoplasm"/>
    <property type="evidence" value="ECO:0007669"/>
    <property type="project" value="TreeGrafter"/>
</dbReference>
<dbReference type="PROSITE" id="PS50082">
    <property type="entry name" value="WD_REPEATS_2"/>
    <property type="match status" value="1"/>
</dbReference>
<dbReference type="Pfam" id="PF00400">
    <property type="entry name" value="WD40"/>
    <property type="match status" value="2"/>
</dbReference>
<evidence type="ECO:0000313" key="5">
    <source>
        <dbReference type="EMBL" id="KAF0683471.1"/>
    </source>
</evidence>
<dbReference type="SMART" id="SM00320">
    <property type="entry name" value="WD40"/>
    <property type="match status" value="7"/>
</dbReference>
<keyword evidence="2" id="KW-0677">Repeat</keyword>
<evidence type="ECO:0000256" key="1">
    <source>
        <dbReference type="ARBA" id="ARBA00022574"/>
    </source>
</evidence>
<dbReference type="Gene3D" id="2.130.10.10">
    <property type="entry name" value="YVTN repeat-like/Quinoprotein amine dehydrogenase"/>
    <property type="match status" value="3"/>
</dbReference>
<dbReference type="PANTHER" id="PTHR15574:SF40">
    <property type="entry name" value="WD AND TETRATRICOPEPTIDE REPEATS PROTEIN 1"/>
    <property type="match status" value="1"/>
</dbReference>
<dbReference type="Proteomes" id="UP000332933">
    <property type="component" value="Unassembled WGS sequence"/>
</dbReference>
<proteinExistence type="predicted"/>
<evidence type="ECO:0000256" key="4">
    <source>
        <dbReference type="SAM" id="MobiDB-lite"/>
    </source>
</evidence>
<dbReference type="GO" id="GO:0080008">
    <property type="term" value="C:Cul4-RING E3 ubiquitin ligase complex"/>
    <property type="evidence" value="ECO:0007669"/>
    <property type="project" value="TreeGrafter"/>
</dbReference>
<sequence length="676" mass="75786">MNIEALLKNREFSHRNCKSIFTRGPQRQLQAHAALVKRLVCDSVLNKHDGCVNRLCWNQSGTTLASGSDDTRVILWDYNTRTARHVIETGHSMNIFGVCFVPGTNDHIVASGGMDCEVRLHFGPFRPEGSKLVATHRGRVKDVVSSPGVPKVIWSGAEDGLVRQFDTRMLDDRYVSENEEVSPPNVLIDLGRRHLTRGIRVMGMSVHPLDPTKMALACGDHYIRLFDRRMLRAHSLSGWGSDSPTTPVDVFSPPHMHFDAGCDSFTRKQHVNSHSTSVQFNCDGSQLLCSYHSDNIYLFDVQSRGIKSYENAWQNGMRVDELKLLKMAKDEVKVLVREGISYVESRRFSAALSLLQKVSGLLNPEQYEPSFRQSVFRALARAYLGRNWRADAYLALQYCIRAVEIDSGDTASRVLYVKALSQSGRHAACQAEGKKVVAEFPLCADEIHPFLVKPRTDSSDDEDRDDDDEVDDMNEDTDDYFQQDSNDGQAVTTVSSRESLEDDESSSTFGEDDGLNNLMWVSPNINGVSVNTDTLRRYIGYSNIQTDIKEAKFFGIDDSHIVAGSDDGRAYIWEKESGQLVNALQADEDIVNCVQCHPFQPCLATSGIENVVRLWNPLAEVDVSPTAQEMSQMIGENQTQMNRREGERLNIMQNPALFRLLLQAHHEEGVQVCAPS</sequence>
<dbReference type="SUPFAM" id="SSF48452">
    <property type="entry name" value="TPR-like"/>
    <property type="match status" value="1"/>
</dbReference>
<dbReference type="InterPro" id="IPR011990">
    <property type="entry name" value="TPR-like_helical_dom_sf"/>
</dbReference>
<dbReference type="AlphaFoldDB" id="A0A485LQN6"/>
<dbReference type="EMBL" id="CAADRA010007430">
    <property type="protein sequence ID" value="VFU01144.1"/>
    <property type="molecule type" value="Genomic_DNA"/>
</dbReference>
<name>A0A485LQN6_9STRA</name>
<dbReference type="PANTHER" id="PTHR15574">
    <property type="entry name" value="WD REPEAT DOMAIN-CONTAINING FAMILY"/>
    <property type="match status" value="1"/>
</dbReference>
<evidence type="ECO:0000256" key="3">
    <source>
        <dbReference type="PROSITE-ProRule" id="PRU00221"/>
    </source>
</evidence>
<feature type="region of interest" description="Disordered" evidence="4">
    <location>
        <begin position="453"/>
        <end position="513"/>
    </location>
</feature>
<feature type="repeat" description="WD" evidence="3">
    <location>
        <begin position="45"/>
        <end position="86"/>
    </location>
</feature>
<dbReference type="GO" id="GO:0045717">
    <property type="term" value="P:negative regulation of fatty acid biosynthetic process"/>
    <property type="evidence" value="ECO:0007669"/>
    <property type="project" value="TreeGrafter"/>
</dbReference>
<dbReference type="Gene3D" id="1.25.40.10">
    <property type="entry name" value="Tetratricopeptide repeat domain"/>
    <property type="match status" value="1"/>
</dbReference>
<keyword evidence="1 3" id="KW-0853">WD repeat</keyword>
<protein>
    <submittedName>
        <fullName evidence="6">Aste57867_24505 protein</fullName>
    </submittedName>
</protein>
<dbReference type="InterPro" id="IPR015943">
    <property type="entry name" value="WD40/YVTN_repeat-like_dom_sf"/>
</dbReference>
<dbReference type="InterPro" id="IPR036322">
    <property type="entry name" value="WD40_repeat_dom_sf"/>
</dbReference>
<dbReference type="PROSITE" id="PS50294">
    <property type="entry name" value="WD_REPEATS_REGION"/>
    <property type="match status" value="1"/>
</dbReference>
<accession>A0A485LQN6</accession>
<feature type="compositionally biased region" description="Acidic residues" evidence="4">
    <location>
        <begin position="459"/>
        <end position="481"/>
    </location>
</feature>
<dbReference type="InterPro" id="IPR001680">
    <property type="entry name" value="WD40_rpt"/>
</dbReference>
<organism evidence="6 7">
    <name type="scientific">Aphanomyces stellatus</name>
    <dbReference type="NCBI Taxonomy" id="120398"/>
    <lineage>
        <taxon>Eukaryota</taxon>
        <taxon>Sar</taxon>
        <taxon>Stramenopiles</taxon>
        <taxon>Oomycota</taxon>
        <taxon>Saprolegniomycetes</taxon>
        <taxon>Saprolegniales</taxon>
        <taxon>Verrucalvaceae</taxon>
        <taxon>Aphanomyces</taxon>
    </lineage>
</organism>
<dbReference type="EMBL" id="VJMH01007404">
    <property type="protein sequence ID" value="KAF0683471.1"/>
    <property type="molecule type" value="Genomic_DNA"/>
</dbReference>
<dbReference type="SUPFAM" id="SSF50978">
    <property type="entry name" value="WD40 repeat-like"/>
    <property type="match status" value="1"/>
</dbReference>
<feature type="compositionally biased region" description="Polar residues" evidence="4">
    <location>
        <begin position="482"/>
        <end position="494"/>
    </location>
</feature>
<feature type="compositionally biased region" description="Acidic residues" evidence="4">
    <location>
        <begin position="500"/>
        <end position="513"/>
    </location>
</feature>
<evidence type="ECO:0000313" key="6">
    <source>
        <dbReference type="EMBL" id="VFU01144.1"/>
    </source>
</evidence>
<dbReference type="OrthoDB" id="4869960at2759"/>
<evidence type="ECO:0000313" key="7">
    <source>
        <dbReference type="Proteomes" id="UP000332933"/>
    </source>
</evidence>